<dbReference type="KEGG" id="sgy:Sgly_1634"/>
<protein>
    <recommendedName>
        <fullName evidence="4">2-dehydropantoate 2-reductase</fullName>
        <ecNumber evidence="4">1.1.1.169</ecNumber>
    </recommendedName>
    <alternativeName>
        <fullName evidence="4">Ketopantoate reductase</fullName>
    </alternativeName>
</protein>
<dbReference type="GO" id="GO:0008677">
    <property type="term" value="F:2-dehydropantoate 2-reductase activity"/>
    <property type="evidence" value="ECO:0007669"/>
    <property type="project" value="UniProtKB-EC"/>
</dbReference>
<dbReference type="UniPathway" id="UPA00028">
    <property type="reaction ID" value="UER00004"/>
</dbReference>
<dbReference type="InterPro" id="IPR013328">
    <property type="entry name" value="6PGD_dom2"/>
</dbReference>
<keyword evidence="3 4" id="KW-0560">Oxidoreductase</keyword>
<evidence type="ECO:0000256" key="2">
    <source>
        <dbReference type="ARBA" id="ARBA00022857"/>
    </source>
</evidence>
<dbReference type="Proteomes" id="UP000007488">
    <property type="component" value="Chromosome"/>
</dbReference>
<reference evidence="8" key="2">
    <citation type="submission" date="2011-02" db="EMBL/GenBank/DDBJ databases">
        <title>The complete genome of Syntrophobotulus glycolicus DSM 8271.</title>
        <authorList>
            <person name="Lucas S."/>
            <person name="Copeland A."/>
            <person name="Lapidus A."/>
            <person name="Bruce D."/>
            <person name="Goodwin L."/>
            <person name="Pitluck S."/>
            <person name="Kyrpides N."/>
            <person name="Mavromatis K."/>
            <person name="Pagani I."/>
            <person name="Ivanova N."/>
            <person name="Mikhailova N."/>
            <person name="Chertkov O."/>
            <person name="Held B."/>
            <person name="Detter J.C."/>
            <person name="Tapia R."/>
            <person name="Han C."/>
            <person name="Land M."/>
            <person name="Hauser L."/>
            <person name="Markowitz V."/>
            <person name="Cheng J.-F."/>
            <person name="Hugenholtz P."/>
            <person name="Woyke T."/>
            <person name="Wu D."/>
            <person name="Spring S."/>
            <person name="Schroeder M."/>
            <person name="Brambilla E."/>
            <person name="Klenk H.-P."/>
            <person name="Eisen J.A."/>
        </authorList>
    </citation>
    <scope>NUCLEOTIDE SEQUENCE [LARGE SCALE GENOMIC DNA]</scope>
    <source>
        <strain evidence="8">DSM 8271 / FlGlyR</strain>
    </source>
</reference>
<dbReference type="STRING" id="645991.Sgly_1634"/>
<dbReference type="SUPFAM" id="SSF51735">
    <property type="entry name" value="NAD(P)-binding Rossmann-fold domains"/>
    <property type="match status" value="1"/>
</dbReference>
<dbReference type="Gene3D" id="3.40.50.720">
    <property type="entry name" value="NAD(P)-binding Rossmann-like Domain"/>
    <property type="match status" value="1"/>
</dbReference>
<dbReference type="GO" id="GO:0015940">
    <property type="term" value="P:pantothenate biosynthetic process"/>
    <property type="evidence" value="ECO:0007669"/>
    <property type="project" value="UniProtKB-UniPathway"/>
</dbReference>
<dbReference type="Pfam" id="PF08546">
    <property type="entry name" value="ApbA_C"/>
    <property type="match status" value="1"/>
</dbReference>
<dbReference type="EC" id="1.1.1.169" evidence="4"/>
<feature type="domain" description="Ketopantoate reductase C-terminal" evidence="6">
    <location>
        <begin position="185"/>
        <end position="312"/>
    </location>
</feature>
<dbReference type="GO" id="GO:0005737">
    <property type="term" value="C:cytoplasm"/>
    <property type="evidence" value="ECO:0007669"/>
    <property type="project" value="TreeGrafter"/>
</dbReference>
<dbReference type="HOGENOM" id="CLU_031468_0_0_9"/>
<sequence length="317" mass="35266">MNALLIGPGAVGLGIAASLLDSGWKLDILAAGKTKESLDTFGIIRRGLFKEITVPAAEVKTFSTLDEIQNQYDFVLVCTKTTASLDVAAELSQNKHKLKRQGKIVLFQNGFGNDEVFLETFSKDRIYSARIITGFSRPERYISEVTVHAAPILIGSLYGEDLECMIPLVEAINSGGLPCAITEEIEKALWAKMLYNCTLNPLSAVLNANYGELAEDRHTIEIMDGLIEEIFQVMRISGYSSYWDDPEAYKKEFYEQLIPPTCDHRSSTLQDIEKKIKTEIDSLTGVIVKLGNQHHIPVPLNQMLFHLIKAKENAAVR</sequence>
<dbReference type="InterPro" id="IPR013332">
    <property type="entry name" value="KPR_N"/>
</dbReference>
<dbReference type="InterPro" id="IPR008927">
    <property type="entry name" value="6-PGluconate_DH-like_C_sf"/>
</dbReference>
<evidence type="ECO:0000313" key="8">
    <source>
        <dbReference type="Proteomes" id="UP000007488"/>
    </source>
</evidence>
<evidence type="ECO:0000313" key="7">
    <source>
        <dbReference type="EMBL" id="ADY55932.1"/>
    </source>
</evidence>
<evidence type="ECO:0000256" key="1">
    <source>
        <dbReference type="ARBA" id="ARBA00007870"/>
    </source>
</evidence>
<name>F0SY97_SYNGF</name>
<dbReference type="NCBIfam" id="TIGR00745">
    <property type="entry name" value="apbA_panE"/>
    <property type="match status" value="1"/>
</dbReference>
<accession>F0SY97</accession>
<evidence type="ECO:0000259" key="5">
    <source>
        <dbReference type="Pfam" id="PF02558"/>
    </source>
</evidence>
<comment type="pathway">
    <text evidence="4">Cofactor biosynthesis; (R)-pantothenate biosynthesis; (R)-pantoate from 3-methyl-2-oxobutanoate: step 2/2.</text>
</comment>
<dbReference type="EMBL" id="CP002547">
    <property type="protein sequence ID" value="ADY55932.1"/>
    <property type="molecule type" value="Genomic_DNA"/>
</dbReference>
<dbReference type="InterPro" id="IPR051402">
    <property type="entry name" value="KPR-Related"/>
</dbReference>
<dbReference type="RefSeq" id="WP_013624800.1">
    <property type="nucleotide sequence ID" value="NC_015172.1"/>
</dbReference>
<evidence type="ECO:0000256" key="4">
    <source>
        <dbReference type="RuleBase" id="RU362068"/>
    </source>
</evidence>
<comment type="similarity">
    <text evidence="1 4">Belongs to the ketopantoate reductase family.</text>
</comment>
<dbReference type="InterPro" id="IPR036291">
    <property type="entry name" value="NAD(P)-bd_dom_sf"/>
</dbReference>
<keyword evidence="4" id="KW-0566">Pantothenate biosynthesis</keyword>
<reference evidence="7 8" key="1">
    <citation type="journal article" date="2011" name="Stand. Genomic Sci.">
        <title>Complete genome sequence of Syntrophobotulus glycolicus type strain (FlGlyR).</title>
        <authorList>
            <person name="Han C."/>
            <person name="Mwirichia R."/>
            <person name="Chertkov O."/>
            <person name="Held B."/>
            <person name="Lapidus A."/>
            <person name="Nolan M."/>
            <person name="Lucas S."/>
            <person name="Hammon N."/>
            <person name="Deshpande S."/>
            <person name="Cheng J.F."/>
            <person name="Tapia R."/>
            <person name="Goodwin L."/>
            <person name="Pitluck S."/>
            <person name="Huntemann M."/>
            <person name="Liolios K."/>
            <person name="Ivanova N."/>
            <person name="Pagani I."/>
            <person name="Mavromatis K."/>
            <person name="Ovchinikova G."/>
            <person name="Pati A."/>
            <person name="Chen A."/>
            <person name="Palaniappan K."/>
            <person name="Land M."/>
            <person name="Hauser L."/>
            <person name="Brambilla E.M."/>
            <person name="Rohde M."/>
            <person name="Spring S."/>
            <person name="Sikorski J."/>
            <person name="Goker M."/>
            <person name="Woyke T."/>
            <person name="Bristow J."/>
            <person name="Eisen J.A."/>
            <person name="Markowitz V."/>
            <person name="Hugenholtz P."/>
            <person name="Kyrpides N.C."/>
            <person name="Klenk H.P."/>
            <person name="Detter J.C."/>
        </authorList>
    </citation>
    <scope>NUCLEOTIDE SEQUENCE [LARGE SCALE GENOMIC DNA]</scope>
    <source>
        <strain evidence="8">DSM 8271 / FlGlyR</strain>
    </source>
</reference>
<evidence type="ECO:0000259" key="6">
    <source>
        <dbReference type="Pfam" id="PF08546"/>
    </source>
</evidence>
<dbReference type="eggNOG" id="COG1893">
    <property type="taxonomic scope" value="Bacteria"/>
</dbReference>
<dbReference type="InterPro" id="IPR003710">
    <property type="entry name" value="ApbA"/>
</dbReference>
<feature type="domain" description="Ketopantoate reductase N-terminal" evidence="5">
    <location>
        <begin position="5"/>
        <end position="147"/>
    </location>
</feature>
<comment type="function">
    <text evidence="4">Catalyzes the NADPH-dependent reduction of ketopantoate into pantoic acid.</text>
</comment>
<dbReference type="InterPro" id="IPR013752">
    <property type="entry name" value="KPA_reductase"/>
</dbReference>
<dbReference type="AlphaFoldDB" id="F0SY97"/>
<keyword evidence="8" id="KW-1185">Reference proteome</keyword>
<keyword evidence="2 4" id="KW-0521">NADP</keyword>
<dbReference type="PANTHER" id="PTHR21708">
    <property type="entry name" value="PROBABLE 2-DEHYDROPANTOATE 2-REDUCTASE"/>
    <property type="match status" value="1"/>
</dbReference>
<evidence type="ECO:0000256" key="3">
    <source>
        <dbReference type="ARBA" id="ARBA00023002"/>
    </source>
</evidence>
<organism evidence="7 8">
    <name type="scientific">Syntrophobotulus glycolicus (strain DSM 8271 / FlGlyR)</name>
    <dbReference type="NCBI Taxonomy" id="645991"/>
    <lineage>
        <taxon>Bacteria</taxon>
        <taxon>Bacillati</taxon>
        <taxon>Bacillota</taxon>
        <taxon>Clostridia</taxon>
        <taxon>Eubacteriales</taxon>
        <taxon>Desulfitobacteriaceae</taxon>
        <taxon>Syntrophobotulus</taxon>
    </lineage>
</organism>
<dbReference type="Pfam" id="PF02558">
    <property type="entry name" value="ApbA"/>
    <property type="match status" value="1"/>
</dbReference>
<dbReference type="PANTHER" id="PTHR21708:SF26">
    <property type="entry name" value="2-DEHYDROPANTOATE 2-REDUCTASE"/>
    <property type="match status" value="1"/>
</dbReference>
<dbReference type="SUPFAM" id="SSF48179">
    <property type="entry name" value="6-phosphogluconate dehydrogenase C-terminal domain-like"/>
    <property type="match status" value="1"/>
</dbReference>
<dbReference type="Gene3D" id="1.10.1040.10">
    <property type="entry name" value="N-(1-d-carboxylethyl)-l-norvaline Dehydrogenase, domain 2"/>
    <property type="match status" value="1"/>
</dbReference>
<proteinExistence type="inferred from homology"/>
<dbReference type="OrthoDB" id="9793586at2"/>
<comment type="catalytic activity">
    <reaction evidence="4">
        <text>(R)-pantoate + NADP(+) = 2-dehydropantoate + NADPH + H(+)</text>
        <dbReference type="Rhea" id="RHEA:16233"/>
        <dbReference type="ChEBI" id="CHEBI:11561"/>
        <dbReference type="ChEBI" id="CHEBI:15378"/>
        <dbReference type="ChEBI" id="CHEBI:15980"/>
        <dbReference type="ChEBI" id="CHEBI:57783"/>
        <dbReference type="ChEBI" id="CHEBI:58349"/>
        <dbReference type="EC" id="1.1.1.169"/>
    </reaction>
</comment>
<gene>
    <name evidence="7" type="ordered locus">Sgly_1634</name>
</gene>